<evidence type="ECO:0000313" key="3">
    <source>
        <dbReference type="Proteomes" id="UP000183190"/>
    </source>
</evidence>
<name>A0A1H6LLQ9_RUMFL</name>
<feature type="region of interest" description="Disordered" evidence="1">
    <location>
        <begin position="69"/>
        <end position="109"/>
    </location>
</feature>
<dbReference type="OrthoDB" id="1822357at2"/>
<evidence type="ECO:0000313" key="2">
    <source>
        <dbReference type="EMBL" id="SEH85598.1"/>
    </source>
</evidence>
<feature type="compositionally biased region" description="Basic and acidic residues" evidence="1">
    <location>
        <begin position="91"/>
        <end position="102"/>
    </location>
</feature>
<dbReference type="Proteomes" id="UP000183190">
    <property type="component" value="Unassembled WGS sequence"/>
</dbReference>
<accession>A0A1H6LLQ9</accession>
<gene>
    <name evidence="2" type="ORF">SAMN02910265_03057</name>
</gene>
<dbReference type="EMBL" id="FNWV01000018">
    <property type="protein sequence ID" value="SEH85598.1"/>
    <property type="molecule type" value="Genomic_DNA"/>
</dbReference>
<dbReference type="RefSeq" id="WP_074718931.1">
    <property type="nucleotide sequence ID" value="NZ_FNWV01000018.1"/>
</dbReference>
<proteinExistence type="predicted"/>
<reference evidence="2 3" key="1">
    <citation type="submission" date="2016-10" db="EMBL/GenBank/DDBJ databases">
        <authorList>
            <person name="de Groot N.N."/>
        </authorList>
    </citation>
    <scope>NUCLEOTIDE SEQUENCE [LARGE SCALE GENOMIC DNA]</scope>
    <source>
        <strain evidence="2 3">YAD2003</strain>
    </source>
</reference>
<organism evidence="2 3">
    <name type="scientific">Ruminococcus flavefaciens</name>
    <dbReference type="NCBI Taxonomy" id="1265"/>
    <lineage>
        <taxon>Bacteria</taxon>
        <taxon>Bacillati</taxon>
        <taxon>Bacillota</taxon>
        <taxon>Clostridia</taxon>
        <taxon>Eubacteriales</taxon>
        <taxon>Oscillospiraceae</taxon>
        <taxon>Ruminococcus</taxon>
    </lineage>
</organism>
<dbReference type="AlphaFoldDB" id="A0A1H6LLQ9"/>
<protein>
    <submittedName>
        <fullName evidence="2">Uncharacterized protein</fullName>
    </submittedName>
</protein>
<sequence length="109" mass="12355">MATTSIADKLAKLEKKIAKREKTIADETKELDKDKAEYNKLYIMFLSDKYKLSGKDLFSAIEREHEQLEKLRDGGMSDSDIDSLTDSAPADNDKATLYEDSPRTLFGED</sequence>
<evidence type="ECO:0000256" key="1">
    <source>
        <dbReference type="SAM" id="MobiDB-lite"/>
    </source>
</evidence>